<feature type="domain" description="Helicase ATP-binding" evidence="10">
    <location>
        <begin position="151"/>
        <end position="332"/>
    </location>
</feature>
<dbReference type="InterPro" id="IPR036388">
    <property type="entry name" value="WH-like_DNA-bd_sf"/>
</dbReference>
<dbReference type="GO" id="GO:0043138">
    <property type="term" value="F:3'-5' DNA helicase activity"/>
    <property type="evidence" value="ECO:0007669"/>
    <property type="project" value="UniProtKB-EC"/>
</dbReference>
<dbReference type="InterPro" id="IPR002464">
    <property type="entry name" value="DNA/RNA_helicase_DEAH_CS"/>
</dbReference>
<dbReference type="NCBIfam" id="TIGR00614">
    <property type="entry name" value="recQ_fam"/>
    <property type="match status" value="1"/>
</dbReference>
<dbReference type="InterPro" id="IPR004589">
    <property type="entry name" value="DNA_helicase_ATP-dep_RecQ"/>
</dbReference>
<dbReference type="PROSITE" id="PS00690">
    <property type="entry name" value="DEAH_ATP_HELICASE"/>
    <property type="match status" value="1"/>
</dbReference>
<dbReference type="SMART" id="SM00487">
    <property type="entry name" value="DEXDc"/>
    <property type="match status" value="1"/>
</dbReference>
<keyword evidence="7 8" id="KW-0539">Nucleus</keyword>
<dbReference type="AlphaFoldDB" id="W9JCD2"/>
<keyword evidence="8" id="KW-0067">ATP-binding</keyword>
<comment type="subcellular location">
    <subcellularLocation>
        <location evidence="1 8">Nucleus</location>
    </subcellularLocation>
</comment>
<dbReference type="GO" id="GO:0003677">
    <property type="term" value="F:DNA binding"/>
    <property type="evidence" value="ECO:0007669"/>
    <property type="project" value="UniProtKB-KW"/>
</dbReference>
<evidence type="ECO:0000256" key="2">
    <source>
        <dbReference type="ARBA" id="ARBA00005446"/>
    </source>
</evidence>
<dbReference type="Pfam" id="PF16124">
    <property type="entry name" value="RecQ_Zn_bind"/>
    <property type="match status" value="1"/>
</dbReference>
<dbReference type="PROSITE" id="PS51192">
    <property type="entry name" value="HELICASE_ATP_BIND_1"/>
    <property type="match status" value="1"/>
</dbReference>
<comment type="catalytic activity">
    <reaction evidence="8">
        <text>Couples ATP hydrolysis with the unwinding of duplex DNA by translocating in the 3'-5' direction.</text>
        <dbReference type="EC" id="5.6.2.4"/>
    </reaction>
</comment>
<dbReference type="Gene3D" id="3.40.50.300">
    <property type="entry name" value="P-loop containing nucleotide triphosphate hydrolases"/>
    <property type="match status" value="2"/>
</dbReference>
<evidence type="ECO:0000256" key="3">
    <source>
        <dbReference type="ARBA" id="ARBA00022801"/>
    </source>
</evidence>
<keyword evidence="6" id="KW-0413">Isomerase</keyword>
<dbReference type="GO" id="GO:0005524">
    <property type="term" value="F:ATP binding"/>
    <property type="evidence" value="ECO:0007669"/>
    <property type="project" value="UniProtKB-KW"/>
</dbReference>
<dbReference type="VEuPathDB" id="FungiDB:FOZG_18143"/>
<dbReference type="FunFam" id="3.40.50.300:FF:000537">
    <property type="entry name" value="Bloom syndrome RecQ-like helicase"/>
    <property type="match status" value="1"/>
</dbReference>
<dbReference type="Proteomes" id="UP000030766">
    <property type="component" value="Unassembled WGS sequence"/>
</dbReference>
<evidence type="ECO:0000256" key="4">
    <source>
        <dbReference type="ARBA" id="ARBA00022806"/>
    </source>
</evidence>
<dbReference type="InterPro" id="IPR027417">
    <property type="entry name" value="P-loop_NTPase"/>
</dbReference>
<dbReference type="GO" id="GO:0005694">
    <property type="term" value="C:chromosome"/>
    <property type="evidence" value="ECO:0007669"/>
    <property type="project" value="TreeGrafter"/>
</dbReference>
<feature type="compositionally biased region" description="Basic residues" evidence="9">
    <location>
        <begin position="629"/>
        <end position="638"/>
    </location>
</feature>
<dbReference type="GO" id="GO:0005634">
    <property type="term" value="C:nucleus"/>
    <property type="evidence" value="ECO:0007669"/>
    <property type="project" value="UniProtKB-SubCell"/>
</dbReference>
<dbReference type="InterPro" id="IPR014001">
    <property type="entry name" value="Helicase_ATP-bd"/>
</dbReference>
<comment type="catalytic activity">
    <reaction evidence="8">
        <text>ATP + H2O = ADP + phosphate + H(+)</text>
        <dbReference type="Rhea" id="RHEA:13065"/>
        <dbReference type="ChEBI" id="CHEBI:15377"/>
        <dbReference type="ChEBI" id="CHEBI:15378"/>
        <dbReference type="ChEBI" id="CHEBI:30616"/>
        <dbReference type="ChEBI" id="CHEBI:43474"/>
        <dbReference type="ChEBI" id="CHEBI:456216"/>
    </reaction>
</comment>
<evidence type="ECO:0000256" key="6">
    <source>
        <dbReference type="ARBA" id="ARBA00023235"/>
    </source>
</evidence>
<dbReference type="GO" id="GO:0016887">
    <property type="term" value="F:ATP hydrolysis activity"/>
    <property type="evidence" value="ECO:0007669"/>
    <property type="project" value="RHEA"/>
</dbReference>
<dbReference type="Pfam" id="PF00270">
    <property type="entry name" value="DEAD"/>
    <property type="match status" value="1"/>
</dbReference>
<dbReference type="PANTHER" id="PTHR13710">
    <property type="entry name" value="DNA HELICASE RECQ FAMILY MEMBER"/>
    <property type="match status" value="1"/>
</dbReference>
<evidence type="ECO:0000313" key="11">
    <source>
        <dbReference type="EMBL" id="EWZ28124.1"/>
    </source>
</evidence>
<dbReference type="HOGENOM" id="CLU_001103_12_3_1"/>
<keyword evidence="4 8" id="KW-0347">Helicase</keyword>
<evidence type="ECO:0000256" key="1">
    <source>
        <dbReference type="ARBA" id="ARBA00004123"/>
    </source>
</evidence>
<evidence type="ECO:0000256" key="5">
    <source>
        <dbReference type="ARBA" id="ARBA00023125"/>
    </source>
</evidence>
<dbReference type="GO" id="GO:0009378">
    <property type="term" value="F:four-way junction helicase activity"/>
    <property type="evidence" value="ECO:0007669"/>
    <property type="project" value="TreeGrafter"/>
</dbReference>
<feature type="region of interest" description="Disordered" evidence="9">
    <location>
        <begin position="624"/>
        <end position="645"/>
    </location>
</feature>
<gene>
    <name evidence="11" type="ORF">FOZG_18143</name>
</gene>
<protein>
    <recommendedName>
        <fullName evidence="8">ATP-dependent DNA helicase</fullName>
        <ecNumber evidence="8">5.6.2.4</ecNumber>
    </recommendedName>
</protein>
<keyword evidence="8" id="KW-0547">Nucleotide-binding</keyword>
<dbReference type="InterPro" id="IPR032284">
    <property type="entry name" value="RecQ_Zn-bd"/>
</dbReference>
<keyword evidence="3 8" id="KW-0378">Hydrolase</keyword>
<sequence length="859" mass="96905">MADPMPVDAEFDVDDDGFSSLDELQLPSVLKAVRNLAPVSRSPPQATRRHPGDEFSDFRHDEEMLAFAQDYETRQSHVPISQDFREVVSVTTGNAGAVAKPLTSSKKLLTSVAPESIPAELMKHPWSPEVQRMLKDRFRMTGFRHNQLEAINATLGGKDAFVLMPTGGGKSLCYQLPAVIKTGKTQGITIVVSPLLSLMQDQVDHMKALGIQAVAFNGEYSAEYKRQVMTAFEKRSPEDYIELLYVNPEMVSKNTTFNKGMRTLHHKGKLARIIIDEAHCVSQWGHDFQPDYKTLGEVRQRYPGVPVMALTATATQNVIIDIRHNLGMDNCQTFSQSFNRPNLHYEVHGKTTNAKCMDEIASLIMSKYANQSGIVYTVTRKNAEKVAESLSIQGITARHYHAGLDPQRRLRYNCLAAGPGQDCRCNNCVRRGHRQARREETGRAGRDGEPSDCILFYGKQDIRILKKLIADGEGNNEQKERQMTMLNRVTAFCDNKSDCRRVEILRYFGEDLSAEQCRKTCDNCKAGLIFEQREFSEDAIAAIRVVQAQRRITAVQCADILMGRKYPPMRHVAQTTAEKAFHENNQVGHHGMAIQYLKLGSTYRLFLSGQRKLMLSIQVQEESATNKLSKTRSKQASKKPKDQDVTAMPSLYVSLPVGRWKKKTLTVKSDDENGSMTLNGYANDRFMINDDEDEEAFEALPDHQPLKPPSRSPGLLMSISAELKDLNEIHRDIVDDFVREAKVAGEKIRKREGLRSPLFTEKMLRVMAIQWTTSLDKMSKIPGIQPDKVMIHGPEILLILWRYYSGYREVMDPKRSGGNGQEIVDLLSSDAEMGEDAYEDEDGEDSPYFNTNRHADIRV</sequence>
<feature type="compositionally biased region" description="Acidic residues" evidence="9">
    <location>
        <begin position="834"/>
        <end position="845"/>
    </location>
</feature>
<proteinExistence type="inferred from homology"/>
<keyword evidence="5" id="KW-0238">DNA-binding</keyword>
<dbReference type="GO" id="GO:0005737">
    <property type="term" value="C:cytoplasm"/>
    <property type="evidence" value="ECO:0007669"/>
    <property type="project" value="TreeGrafter"/>
</dbReference>
<dbReference type="EC" id="5.6.2.4" evidence="8"/>
<comment type="similarity">
    <text evidence="2 8">Belongs to the helicase family. RecQ subfamily.</text>
</comment>
<reference evidence="11" key="1">
    <citation type="submission" date="2011-06" db="EMBL/GenBank/DDBJ databases">
        <title>The Genome Sequence of Fusarium oxysporum Fo47.</title>
        <authorList>
            <consortium name="The Broad Institute Genome Sequencing Platform"/>
            <person name="Ma L.-J."/>
            <person name="Gale L.R."/>
            <person name="Schwartz D.C."/>
            <person name="Zhou S."/>
            <person name="Corby-Kistler H."/>
            <person name="Young S.K."/>
            <person name="Zeng Q."/>
            <person name="Gargeya S."/>
            <person name="Fitzgerald M."/>
            <person name="Haas B."/>
            <person name="Abouelleil A."/>
            <person name="Alvarado L."/>
            <person name="Arachchi H.M."/>
            <person name="Berlin A."/>
            <person name="Brown A."/>
            <person name="Chapman S.B."/>
            <person name="Chen Z."/>
            <person name="Dunbar C."/>
            <person name="Freedman E."/>
            <person name="Gearin G."/>
            <person name="Gellesch M."/>
            <person name="Goldberg J."/>
            <person name="Griggs A."/>
            <person name="Gujja S."/>
            <person name="Heiman D."/>
            <person name="Howarth C."/>
            <person name="Larson L."/>
            <person name="Lui A."/>
            <person name="MacDonald P.J.P."/>
            <person name="Mehta T."/>
            <person name="Montmayeur A."/>
            <person name="Murphy C."/>
            <person name="Neiman D."/>
            <person name="Pearson M."/>
            <person name="Priest M."/>
            <person name="Roberts A."/>
            <person name="Saif S."/>
            <person name="Shea T."/>
            <person name="Shenoy N."/>
            <person name="Sisk P."/>
            <person name="Stolte C."/>
            <person name="Sykes S."/>
            <person name="Wortman J."/>
            <person name="Nusbaum C."/>
            <person name="Birren B."/>
        </authorList>
    </citation>
    <scope>NUCLEOTIDE SEQUENCE [LARGE SCALE GENOMIC DNA]</scope>
    <source>
        <strain evidence="11">Fo47</strain>
    </source>
</reference>
<evidence type="ECO:0000256" key="9">
    <source>
        <dbReference type="SAM" id="MobiDB-lite"/>
    </source>
</evidence>
<dbReference type="PANTHER" id="PTHR13710:SF153">
    <property type="entry name" value="RECQ-LIKE DNA HELICASE BLM"/>
    <property type="match status" value="1"/>
</dbReference>
<dbReference type="GO" id="GO:0000724">
    <property type="term" value="P:double-strand break repair via homologous recombination"/>
    <property type="evidence" value="ECO:0007669"/>
    <property type="project" value="TreeGrafter"/>
</dbReference>
<dbReference type="Gene3D" id="1.10.10.10">
    <property type="entry name" value="Winged helix-like DNA-binding domain superfamily/Winged helix DNA-binding domain"/>
    <property type="match status" value="1"/>
</dbReference>
<dbReference type="InterPro" id="IPR011545">
    <property type="entry name" value="DEAD/DEAH_box_helicase_dom"/>
</dbReference>
<feature type="region of interest" description="Disordered" evidence="9">
    <location>
        <begin position="834"/>
        <end position="859"/>
    </location>
</feature>
<dbReference type="SUPFAM" id="SSF52540">
    <property type="entry name" value="P-loop containing nucleoside triphosphate hydrolases"/>
    <property type="match status" value="2"/>
</dbReference>
<reference evidence="11" key="2">
    <citation type="submission" date="2012-06" db="EMBL/GenBank/DDBJ databases">
        <title>Annotation of the Genome Sequence of Fusarium oxysporum Fo47.</title>
        <authorList>
            <consortium name="The Broad Institute Genomics Platform"/>
            <person name="Ma L.-J."/>
            <person name="Corby-Kistler H."/>
            <person name="Broz K."/>
            <person name="Gale L.R."/>
            <person name="Jonkers W."/>
            <person name="O'Donnell K."/>
            <person name="Ploetz R."/>
            <person name="Steinberg C."/>
            <person name="Schwartz D.C."/>
            <person name="VanEtten H."/>
            <person name="Zhou S."/>
            <person name="Young S.K."/>
            <person name="Zeng Q."/>
            <person name="Gargeya S."/>
            <person name="Fitzgerald M."/>
            <person name="Abouelleil A."/>
            <person name="Alvarado L."/>
            <person name="Chapman S.B."/>
            <person name="Gainer-Dewar J."/>
            <person name="Goldberg J."/>
            <person name="Griggs A."/>
            <person name="Gujja S."/>
            <person name="Hansen M."/>
            <person name="Howarth C."/>
            <person name="Imamovic A."/>
            <person name="Ireland A."/>
            <person name="Larimer J."/>
            <person name="McCowan C."/>
            <person name="Murphy C."/>
            <person name="Pearson M."/>
            <person name="Poon T.W."/>
            <person name="Priest M."/>
            <person name="Roberts A."/>
            <person name="Saif S."/>
            <person name="Shea T."/>
            <person name="Sykes S."/>
            <person name="Wortman J."/>
            <person name="Nusbaum C."/>
            <person name="Birren B."/>
        </authorList>
    </citation>
    <scope>NUCLEOTIDE SEQUENCE</scope>
    <source>
        <strain evidence="11">Fo47</strain>
    </source>
</reference>
<evidence type="ECO:0000256" key="7">
    <source>
        <dbReference type="ARBA" id="ARBA00023242"/>
    </source>
</evidence>
<name>W9JCD2_FUSOX</name>
<dbReference type="CDD" id="cd17920">
    <property type="entry name" value="DEXHc_RecQ"/>
    <property type="match status" value="1"/>
</dbReference>
<evidence type="ECO:0000259" key="10">
    <source>
        <dbReference type="PROSITE" id="PS51192"/>
    </source>
</evidence>
<dbReference type="EMBL" id="JH717934">
    <property type="protein sequence ID" value="EWZ28124.1"/>
    <property type="molecule type" value="Genomic_DNA"/>
</dbReference>
<accession>W9JCD2</accession>
<evidence type="ECO:0000256" key="8">
    <source>
        <dbReference type="RuleBase" id="RU364117"/>
    </source>
</evidence>
<organism evidence="11">
    <name type="scientific">Fusarium oxysporum Fo47</name>
    <dbReference type="NCBI Taxonomy" id="660027"/>
    <lineage>
        <taxon>Eukaryota</taxon>
        <taxon>Fungi</taxon>
        <taxon>Dikarya</taxon>
        <taxon>Ascomycota</taxon>
        <taxon>Pezizomycotina</taxon>
        <taxon>Sordariomycetes</taxon>
        <taxon>Hypocreomycetidae</taxon>
        <taxon>Hypocreales</taxon>
        <taxon>Nectriaceae</taxon>
        <taxon>Fusarium</taxon>
        <taxon>Fusarium oxysporum species complex</taxon>
    </lineage>
</organism>